<reference evidence="2" key="1">
    <citation type="journal article" date="2019" name="Int. J. Syst. Evol. Microbiol.">
        <title>The Global Catalogue of Microorganisms (GCM) 10K type strain sequencing project: providing services to taxonomists for standard genome sequencing and annotation.</title>
        <authorList>
            <consortium name="The Broad Institute Genomics Platform"/>
            <consortium name="The Broad Institute Genome Sequencing Center for Infectious Disease"/>
            <person name="Wu L."/>
            <person name="Ma J."/>
        </authorList>
    </citation>
    <scope>NUCLEOTIDE SEQUENCE [LARGE SCALE GENOMIC DNA]</scope>
    <source>
        <strain evidence="2">NBRC 102520</strain>
    </source>
</reference>
<gene>
    <name evidence="1" type="ORF">GCM10007857_80120</name>
</gene>
<sequence>MSQPPAYNRSFSFTNFQATNPTLPPPGSAIDGELNNVKATLDATRTNLAQIQRDDGALKNGSVTFDTLSPALQTAGLAPALPWVTSTTYAVNASVTHGSAFYRCLVAHTSGVFATDLAAGKWVLIVDFSTIALVAASLIAVTPSGTLTSDVQTSLQALDTGKAATSHTHLSSAISDSTAAGRALLTAADATAQNNLLGTTSLGFQSGDVKETAALSLPIGWYYCDGSNKNRVTDVNLFNAITIRQNGTLTNASPVVTGLSDTTNGSGSPISPGMPVSGTGIPAGTVVQSVDNSTQVTLSQNATTTASTALVFAPYGVGDGSTTFGLPNRAYVAVGRDNAGGSASNVLQVSTNIALTSGSTAATVGSATGLFVGMYVSHPNVPNGTKINVISGTTLTLSAAASGTASSTGRFSPILDAQTPGATGGELSHVTTTPEMPSHTHGVSDPGHVHNVQIPTGLSSTPGNLELAASANTTSLSFNTASATTGISLNSTGGSLAHNNQPKSIVMNFIIKR</sequence>
<evidence type="ECO:0000313" key="1">
    <source>
        <dbReference type="EMBL" id="GLR91295.1"/>
    </source>
</evidence>
<proteinExistence type="predicted"/>
<name>A0ABQ6BAA4_9BRAD</name>
<dbReference type="Proteomes" id="UP001156905">
    <property type="component" value="Unassembled WGS sequence"/>
</dbReference>
<comment type="caution">
    <text evidence="1">The sequence shown here is derived from an EMBL/GenBank/DDBJ whole genome shotgun (WGS) entry which is preliminary data.</text>
</comment>
<evidence type="ECO:0000313" key="2">
    <source>
        <dbReference type="Proteomes" id="UP001156905"/>
    </source>
</evidence>
<dbReference type="EMBL" id="BSOW01000045">
    <property type="protein sequence ID" value="GLR91295.1"/>
    <property type="molecule type" value="Genomic_DNA"/>
</dbReference>
<organism evidence="1 2">
    <name type="scientific">Bradyrhizobium iriomotense</name>
    <dbReference type="NCBI Taxonomy" id="441950"/>
    <lineage>
        <taxon>Bacteria</taxon>
        <taxon>Pseudomonadati</taxon>
        <taxon>Pseudomonadota</taxon>
        <taxon>Alphaproteobacteria</taxon>
        <taxon>Hyphomicrobiales</taxon>
        <taxon>Nitrobacteraceae</taxon>
        <taxon>Bradyrhizobium</taxon>
    </lineage>
</organism>
<evidence type="ECO:0008006" key="3">
    <source>
        <dbReference type="Google" id="ProtNLM"/>
    </source>
</evidence>
<dbReference type="SUPFAM" id="SSF88874">
    <property type="entry name" value="Receptor-binding domain of short tail fibre protein gp12"/>
    <property type="match status" value="1"/>
</dbReference>
<protein>
    <recommendedName>
        <fullName evidence="3">Phage tail collar domain-containing protein</fullName>
    </recommendedName>
</protein>
<keyword evidence="2" id="KW-1185">Reference proteome</keyword>
<dbReference type="RefSeq" id="WP_284274574.1">
    <property type="nucleotide sequence ID" value="NZ_BSOW01000045.1"/>
</dbReference>
<accession>A0ABQ6BAA4</accession>
<dbReference type="Gene3D" id="2.10.10.20">
    <property type="entry name" value="Carbohydrate-binding module superfamily 5/12"/>
    <property type="match status" value="1"/>
</dbReference>